<comment type="subcellular location">
    <subcellularLocation>
        <location evidence="1">Cell membrane</location>
        <topology evidence="1">Multi-pass membrane protein</topology>
    </subcellularLocation>
</comment>
<proteinExistence type="predicted"/>
<feature type="domain" description="EamA" evidence="7">
    <location>
        <begin position="151"/>
        <end position="283"/>
    </location>
</feature>
<dbReference type="InterPro" id="IPR037185">
    <property type="entry name" value="EmrE-like"/>
</dbReference>
<evidence type="ECO:0000256" key="4">
    <source>
        <dbReference type="ARBA" id="ARBA00022989"/>
    </source>
</evidence>
<evidence type="ECO:0000313" key="9">
    <source>
        <dbReference type="Proteomes" id="UP000256845"/>
    </source>
</evidence>
<feature type="transmembrane region" description="Helical" evidence="6">
    <location>
        <begin position="71"/>
        <end position="94"/>
    </location>
</feature>
<dbReference type="PANTHER" id="PTHR42920">
    <property type="entry name" value="OS03G0707200 PROTEIN-RELATED"/>
    <property type="match status" value="1"/>
</dbReference>
<accession>A0A3D9HNZ9</accession>
<gene>
    <name evidence="8" type="ORF">DFP90_10321</name>
</gene>
<dbReference type="OrthoDB" id="9804865at2"/>
<feature type="transmembrane region" description="Helical" evidence="6">
    <location>
        <begin position="181"/>
        <end position="202"/>
    </location>
</feature>
<dbReference type="InterPro" id="IPR051258">
    <property type="entry name" value="Diverse_Substrate_Transporter"/>
</dbReference>
<evidence type="ECO:0000256" key="2">
    <source>
        <dbReference type="ARBA" id="ARBA00022475"/>
    </source>
</evidence>
<reference evidence="8 9" key="1">
    <citation type="submission" date="2018-07" db="EMBL/GenBank/DDBJ databases">
        <title>Genomic Encyclopedia of Type Strains, Phase III (KMG-III): the genomes of soil and plant-associated and newly described type strains.</title>
        <authorList>
            <person name="Whitman W."/>
        </authorList>
    </citation>
    <scope>NUCLEOTIDE SEQUENCE [LARGE SCALE GENOMIC DNA]</scope>
    <source>
        <strain evidence="8 9">CECT 8488</strain>
    </source>
</reference>
<feature type="transmembrane region" description="Helical" evidence="6">
    <location>
        <begin position="269"/>
        <end position="291"/>
    </location>
</feature>
<protein>
    <submittedName>
        <fullName evidence="8">Drug/metabolite transporter (DMT)-like permease</fullName>
    </submittedName>
</protein>
<dbReference type="AlphaFoldDB" id="A0A3D9HNZ9"/>
<evidence type="ECO:0000313" key="8">
    <source>
        <dbReference type="EMBL" id="RED51224.1"/>
    </source>
</evidence>
<feature type="transmembrane region" description="Helical" evidence="6">
    <location>
        <begin position="125"/>
        <end position="142"/>
    </location>
</feature>
<dbReference type="SUPFAM" id="SSF103481">
    <property type="entry name" value="Multidrug resistance efflux transporter EmrE"/>
    <property type="match status" value="2"/>
</dbReference>
<evidence type="ECO:0000256" key="6">
    <source>
        <dbReference type="SAM" id="Phobius"/>
    </source>
</evidence>
<evidence type="ECO:0000256" key="5">
    <source>
        <dbReference type="ARBA" id="ARBA00023136"/>
    </source>
</evidence>
<keyword evidence="4 6" id="KW-1133">Transmembrane helix</keyword>
<dbReference type="EMBL" id="QRDW01000003">
    <property type="protein sequence ID" value="RED51224.1"/>
    <property type="molecule type" value="Genomic_DNA"/>
</dbReference>
<dbReference type="Proteomes" id="UP000256845">
    <property type="component" value="Unassembled WGS sequence"/>
</dbReference>
<evidence type="ECO:0000259" key="7">
    <source>
        <dbReference type="Pfam" id="PF00892"/>
    </source>
</evidence>
<dbReference type="GO" id="GO:0005886">
    <property type="term" value="C:plasma membrane"/>
    <property type="evidence" value="ECO:0007669"/>
    <property type="project" value="UniProtKB-SubCell"/>
</dbReference>
<dbReference type="PANTHER" id="PTHR42920:SF5">
    <property type="entry name" value="EAMA DOMAIN-CONTAINING PROTEIN"/>
    <property type="match status" value="1"/>
</dbReference>
<keyword evidence="5 6" id="KW-0472">Membrane</keyword>
<comment type="caution">
    <text evidence="8">The sequence shown here is derived from an EMBL/GenBank/DDBJ whole genome shotgun (WGS) entry which is preliminary data.</text>
</comment>
<dbReference type="RefSeq" id="WP_115936137.1">
    <property type="nucleotide sequence ID" value="NZ_QRDW01000003.1"/>
</dbReference>
<feature type="transmembrane region" description="Helical" evidence="6">
    <location>
        <begin position="242"/>
        <end position="263"/>
    </location>
</feature>
<keyword evidence="9" id="KW-1185">Reference proteome</keyword>
<sequence>MNRLHANIALLVAAAIWGSTFVVQQVAMDAVGPHTFTAARFFLGALVVAPLAYAEFKRYARRGSRISGKDWLFMVAAGCFLFLGSILQQIGIIYTTVTNASFLTALYVPLVPVLALVVLRRLPHWVTWPSAFGCLVGTYFLSGGDLAALNIGDLWVIASACFWAGHVLTVGFTVQKTGQPILLAGVQFTTCTLLATIAAFALEDPNWQGIMMTYQGILYAGIVSVGIGFSLQVVGQRHATPAAAAILLSMEAVFAAIAGAWFLGERLDAWGMAGVSLILFSVLAAELLPLLRRQAYVTR</sequence>
<feature type="transmembrane region" description="Helical" evidence="6">
    <location>
        <begin position="214"/>
        <end position="235"/>
    </location>
</feature>
<keyword evidence="2" id="KW-1003">Cell membrane</keyword>
<dbReference type="InterPro" id="IPR000620">
    <property type="entry name" value="EamA_dom"/>
</dbReference>
<feature type="transmembrane region" description="Helical" evidence="6">
    <location>
        <begin position="100"/>
        <end position="118"/>
    </location>
</feature>
<organism evidence="8 9">
    <name type="scientific">Aestuariispira insulae</name>
    <dbReference type="NCBI Taxonomy" id="1461337"/>
    <lineage>
        <taxon>Bacteria</taxon>
        <taxon>Pseudomonadati</taxon>
        <taxon>Pseudomonadota</taxon>
        <taxon>Alphaproteobacteria</taxon>
        <taxon>Rhodospirillales</taxon>
        <taxon>Kiloniellaceae</taxon>
        <taxon>Aestuariispira</taxon>
    </lineage>
</organism>
<name>A0A3D9HNZ9_9PROT</name>
<feature type="domain" description="EamA" evidence="7">
    <location>
        <begin position="7"/>
        <end position="142"/>
    </location>
</feature>
<evidence type="ECO:0000256" key="3">
    <source>
        <dbReference type="ARBA" id="ARBA00022692"/>
    </source>
</evidence>
<feature type="transmembrane region" description="Helical" evidence="6">
    <location>
        <begin position="38"/>
        <end position="56"/>
    </location>
</feature>
<evidence type="ECO:0000256" key="1">
    <source>
        <dbReference type="ARBA" id="ARBA00004651"/>
    </source>
</evidence>
<dbReference type="Pfam" id="PF00892">
    <property type="entry name" value="EamA"/>
    <property type="match status" value="2"/>
</dbReference>
<keyword evidence="3 6" id="KW-0812">Transmembrane</keyword>
<feature type="transmembrane region" description="Helical" evidence="6">
    <location>
        <begin position="154"/>
        <end position="174"/>
    </location>
</feature>